<sequence length="124" mass="13719">MGCQCATVRAGSCLQVGDTRDMDSDSSAIAWLEATPVIRQSLKEVPLLLRQLRGRWFREDGSPVSEISGALIIWEGAWQEPTLLVESAPNEVCMEVQDAVFFGQVTLQPQASISWSDGDLWLHK</sequence>
<name>A0AA36HXU1_9DINO</name>
<dbReference type="EMBL" id="CAUJNA010000406">
    <property type="protein sequence ID" value="CAJ1376582.1"/>
    <property type="molecule type" value="Genomic_DNA"/>
</dbReference>
<organism evidence="1 2">
    <name type="scientific">Effrenium voratum</name>
    <dbReference type="NCBI Taxonomy" id="2562239"/>
    <lineage>
        <taxon>Eukaryota</taxon>
        <taxon>Sar</taxon>
        <taxon>Alveolata</taxon>
        <taxon>Dinophyceae</taxon>
        <taxon>Suessiales</taxon>
        <taxon>Symbiodiniaceae</taxon>
        <taxon>Effrenium</taxon>
    </lineage>
</organism>
<dbReference type="AlphaFoldDB" id="A0AA36HXU1"/>
<comment type="caution">
    <text evidence="1">The sequence shown here is derived from an EMBL/GenBank/DDBJ whole genome shotgun (WGS) entry which is preliminary data.</text>
</comment>
<evidence type="ECO:0000313" key="2">
    <source>
        <dbReference type="Proteomes" id="UP001178507"/>
    </source>
</evidence>
<protein>
    <submittedName>
        <fullName evidence="1">Uncharacterized protein</fullName>
    </submittedName>
</protein>
<dbReference type="Proteomes" id="UP001178507">
    <property type="component" value="Unassembled WGS sequence"/>
</dbReference>
<keyword evidence="2" id="KW-1185">Reference proteome</keyword>
<gene>
    <name evidence="1" type="ORF">EVOR1521_LOCUS5615</name>
</gene>
<accession>A0AA36HXU1</accession>
<reference evidence="1" key="1">
    <citation type="submission" date="2023-08" db="EMBL/GenBank/DDBJ databases">
        <authorList>
            <person name="Chen Y."/>
            <person name="Shah S."/>
            <person name="Dougan E. K."/>
            <person name="Thang M."/>
            <person name="Chan C."/>
        </authorList>
    </citation>
    <scope>NUCLEOTIDE SEQUENCE</scope>
</reference>
<evidence type="ECO:0000313" key="1">
    <source>
        <dbReference type="EMBL" id="CAJ1376582.1"/>
    </source>
</evidence>
<proteinExistence type="predicted"/>